<sequence length="322" mass="34915">MSSRSPSPDVKPAGDQPDVDATPPPQSPLAQVIEKQPSKETPMELAPYSSQTQAASDETTAVTQNARSQSSPWKVWNFKRRWYTFIRGLGLGLYWIFRVLLFLLCGIGIVSLACIFLGISYAFAAANGAIWMLAGNGILRAAHLPGYTTNSVAASVGAVGAIFAVMIVAVAISCLPCSNSEDQPWYIRIAGTVLSGTLAGVLGFKILEKHIDMKGLDLVHATRAGALGGAIIGPGAIILIPLVVGFILAPLFIVLMAGGEWFYAKSTENWEPNSHSYSYCLCYGHCGDPEIEEEVERIRNIERRHNSTFDNPYDNQMAMTRF</sequence>
<feature type="compositionally biased region" description="Polar residues" evidence="1">
    <location>
        <begin position="48"/>
        <end position="65"/>
    </location>
</feature>
<gene>
    <name evidence="3" type="ORF">H1R20_g3761</name>
</gene>
<dbReference type="AlphaFoldDB" id="A0A9W8JEG4"/>
<keyword evidence="4" id="KW-1185">Reference proteome</keyword>
<keyword evidence="2" id="KW-1133">Transmembrane helix</keyword>
<name>A0A9W8JEG4_9AGAR</name>
<comment type="caution">
    <text evidence="3">The sequence shown here is derived from an EMBL/GenBank/DDBJ whole genome shotgun (WGS) entry which is preliminary data.</text>
</comment>
<feature type="transmembrane region" description="Helical" evidence="2">
    <location>
        <begin position="185"/>
        <end position="204"/>
    </location>
</feature>
<dbReference type="EMBL" id="JANBPK010000746">
    <property type="protein sequence ID" value="KAJ2933346.1"/>
    <property type="molecule type" value="Genomic_DNA"/>
</dbReference>
<keyword evidence="2" id="KW-0472">Membrane</keyword>
<feature type="transmembrane region" description="Helical" evidence="2">
    <location>
        <begin position="224"/>
        <end position="257"/>
    </location>
</feature>
<feature type="transmembrane region" description="Helical" evidence="2">
    <location>
        <begin position="151"/>
        <end position="173"/>
    </location>
</feature>
<accession>A0A9W8JEG4</accession>
<dbReference type="OrthoDB" id="3064287at2759"/>
<evidence type="ECO:0000256" key="1">
    <source>
        <dbReference type="SAM" id="MobiDB-lite"/>
    </source>
</evidence>
<dbReference type="Proteomes" id="UP001140091">
    <property type="component" value="Unassembled WGS sequence"/>
</dbReference>
<proteinExistence type="predicted"/>
<feature type="transmembrane region" description="Helical" evidence="2">
    <location>
        <begin position="89"/>
        <end position="113"/>
    </location>
</feature>
<reference evidence="3" key="1">
    <citation type="submission" date="2022-06" db="EMBL/GenBank/DDBJ databases">
        <title>Genome Sequence of Candolleomyces eurysporus.</title>
        <authorList>
            <person name="Buettner E."/>
        </authorList>
    </citation>
    <scope>NUCLEOTIDE SEQUENCE</scope>
    <source>
        <strain evidence="3">VTCC 930004</strain>
    </source>
</reference>
<protein>
    <submittedName>
        <fullName evidence="3">Uncharacterized protein</fullName>
    </submittedName>
</protein>
<evidence type="ECO:0000313" key="3">
    <source>
        <dbReference type="EMBL" id="KAJ2933346.1"/>
    </source>
</evidence>
<feature type="transmembrane region" description="Helical" evidence="2">
    <location>
        <begin position="119"/>
        <end position="139"/>
    </location>
</feature>
<evidence type="ECO:0000313" key="4">
    <source>
        <dbReference type="Proteomes" id="UP001140091"/>
    </source>
</evidence>
<feature type="non-terminal residue" evidence="3">
    <location>
        <position position="322"/>
    </location>
</feature>
<evidence type="ECO:0000256" key="2">
    <source>
        <dbReference type="SAM" id="Phobius"/>
    </source>
</evidence>
<organism evidence="3 4">
    <name type="scientific">Candolleomyces eurysporus</name>
    <dbReference type="NCBI Taxonomy" id="2828524"/>
    <lineage>
        <taxon>Eukaryota</taxon>
        <taxon>Fungi</taxon>
        <taxon>Dikarya</taxon>
        <taxon>Basidiomycota</taxon>
        <taxon>Agaricomycotina</taxon>
        <taxon>Agaricomycetes</taxon>
        <taxon>Agaricomycetidae</taxon>
        <taxon>Agaricales</taxon>
        <taxon>Agaricineae</taxon>
        <taxon>Psathyrellaceae</taxon>
        <taxon>Candolleomyces</taxon>
    </lineage>
</organism>
<feature type="region of interest" description="Disordered" evidence="1">
    <location>
        <begin position="1"/>
        <end position="65"/>
    </location>
</feature>
<keyword evidence="2" id="KW-0812">Transmembrane</keyword>